<dbReference type="PROSITE" id="PS50222">
    <property type="entry name" value="EF_HAND_2"/>
    <property type="match status" value="2"/>
</dbReference>
<keyword evidence="2" id="KW-0677">Repeat</keyword>
<dbReference type="PROSITE" id="PS00018">
    <property type="entry name" value="EF_HAND_1"/>
    <property type="match status" value="1"/>
</dbReference>
<proteinExistence type="predicted"/>
<evidence type="ECO:0000259" key="3">
    <source>
        <dbReference type="PROSITE" id="PS50222"/>
    </source>
</evidence>
<dbReference type="InterPro" id="IPR039647">
    <property type="entry name" value="EF_hand_pair_protein_CML-like"/>
</dbReference>
<dbReference type="InterPro" id="IPR011992">
    <property type="entry name" value="EF-hand-dom_pair"/>
</dbReference>
<gene>
    <name evidence="4" type="ORF">FOE67_14240</name>
</gene>
<evidence type="ECO:0000256" key="1">
    <source>
        <dbReference type="ARBA" id="ARBA00022723"/>
    </source>
</evidence>
<organism evidence="4 5">
    <name type="scientific">Streptomyces calidiresistens</name>
    <dbReference type="NCBI Taxonomy" id="1485586"/>
    <lineage>
        <taxon>Bacteria</taxon>
        <taxon>Bacillati</taxon>
        <taxon>Actinomycetota</taxon>
        <taxon>Actinomycetes</taxon>
        <taxon>Kitasatosporales</taxon>
        <taxon>Streptomycetaceae</taxon>
        <taxon>Streptomyces</taxon>
    </lineage>
</organism>
<reference evidence="5" key="1">
    <citation type="submission" date="2019-10" db="EMBL/GenBank/DDBJ databases">
        <title>Streptomyces sp. nov., a novel actinobacterium isolated from alkaline environment.</title>
        <authorList>
            <person name="Golinska P."/>
        </authorList>
    </citation>
    <scope>NUCLEOTIDE SEQUENCE [LARGE SCALE GENOMIC DNA]</scope>
    <source>
        <strain evidence="5">DSM 42108</strain>
    </source>
</reference>
<dbReference type="Gene3D" id="1.10.238.10">
    <property type="entry name" value="EF-hand"/>
    <property type="match status" value="1"/>
</dbReference>
<dbReference type="Proteomes" id="UP000530234">
    <property type="component" value="Unassembled WGS sequence"/>
</dbReference>
<sequence length="83" mass="9276">MPAEEAARAEAREIFDRFDLNGDGRVTPEELRQVLVDSGIDVETGDARRLISLQDRTGDGLLSFEEFWAARREMLGERPPAAS</sequence>
<dbReference type="Pfam" id="PF13499">
    <property type="entry name" value="EF-hand_7"/>
    <property type="match status" value="1"/>
</dbReference>
<dbReference type="EMBL" id="VKHS01000321">
    <property type="protein sequence ID" value="MBB0230643.1"/>
    <property type="molecule type" value="Genomic_DNA"/>
</dbReference>
<dbReference type="SUPFAM" id="SSF47473">
    <property type="entry name" value="EF-hand"/>
    <property type="match status" value="1"/>
</dbReference>
<keyword evidence="1" id="KW-0479">Metal-binding</keyword>
<evidence type="ECO:0000313" key="4">
    <source>
        <dbReference type="EMBL" id="MBB0230643.1"/>
    </source>
</evidence>
<accession>A0A7W3T497</accession>
<keyword evidence="5" id="KW-1185">Reference proteome</keyword>
<feature type="domain" description="EF-hand" evidence="3">
    <location>
        <begin position="6"/>
        <end position="41"/>
    </location>
</feature>
<dbReference type="PANTHER" id="PTHR10891">
    <property type="entry name" value="EF-HAND CALCIUM-BINDING DOMAIN CONTAINING PROTEIN"/>
    <property type="match status" value="1"/>
</dbReference>
<dbReference type="SMART" id="SM00054">
    <property type="entry name" value="EFh"/>
    <property type="match status" value="2"/>
</dbReference>
<evidence type="ECO:0000256" key="2">
    <source>
        <dbReference type="ARBA" id="ARBA00022737"/>
    </source>
</evidence>
<dbReference type="CDD" id="cd00051">
    <property type="entry name" value="EFh"/>
    <property type="match status" value="1"/>
</dbReference>
<dbReference type="GO" id="GO:0005509">
    <property type="term" value="F:calcium ion binding"/>
    <property type="evidence" value="ECO:0007669"/>
    <property type="project" value="InterPro"/>
</dbReference>
<comment type="caution">
    <text evidence="4">The sequence shown here is derived from an EMBL/GenBank/DDBJ whole genome shotgun (WGS) entry which is preliminary data.</text>
</comment>
<dbReference type="AlphaFoldDB" id="A0A7W3T497"/>
<protein>
    <submittedName>
        <fullName evidence="4">EF-hand domain-containing protein</fullName>
    </submittedName>
</protein>
<dbReference type="InterPro" id="IPR018247">
    <property type="entry name" value="EF_Hand_1_Ca_BS"/>
</dbReference>
<feature type="domain" description="EF-hand" evidence="3">
    <location>
        <begin position="42"/>
        <end position="77"/>
    </location>
</feature>
<dbReference type="InterPro" id="IPR002048">
    <property type="entry name" value="EF_hand_dom"/>
</dbReference>
<name>A0A7W3T497_9ACTN</name>
<evidence type="ECO:0000313" key="5">
    <source>
        <dbReference type="Proteomes" id="UP000530234"/>
    </source>
</evidence>